<feature type="transmembrane region" description="Helical" evidence="7">
    <location>
        <begin position="300"/>
        <end position="319"/>
    </location>
</feature>
<gene>
    <name evidence="9" type="ORF">SAMN04489710_101360</name>
</gene>
<evidence type="ECO:0000256" key="3">
    <source>
        <dbReference type="ARBA" id="ARBA00022692"/>
    </source>
</evidence>
<feature type="transmembrane region" description="Helical" evidence="7">
    <location>
        <begin position="109"/>
        <end position="127"/>
    </location>
</feature>
<feature type="transmembrane region" description="Helical" evidence="7">
    <location>
        <begin position="165"/>
        <end position="185"/>
    </location>
</feature>
<evidence type="ECO:0000256" key="1">
    <source>
        <dbReference type="ARBA" id="ARBA00004127"/>
    </source>
</evidence>
<evidence type="ECO:0000256" key="2">
    <source>
        <dbReference type="ARBA" id="ARBA00009025"/>
    </source>
</evidence>
<dbReference type="GO" id="GO:0016020">
    <property type="term" value="C:membrane"/>
    <property type="evidence" value="ECO:0007669"/>
    <property type="project" value="UniProtKB-SubCell"/>
</dbReference>
<dbReference type="GO" id="GO:0015990">
    <property type="term" value="P:electron transport coupled proton transport"/>
    <property type="evidence" value="ECO:0007669"/>
    <property type="project" value="TreeGrafter"/>
</dbReference>
<dbReference type="PANTHER" id="PTHR43507:SF1">
    <property type="entry name" value="NADH-UBIQUINONE OXIDOREDUCTASE CHAIN 4"/>
    <property type="match status" value="1"/>
</dbReference>
<dbReference type="AlphaFoldDB" id="A0A1I1RT08"/>
<comment type="subcellular location">
    <subcellularLocation>
        <location evidence="1">Endomembrane system</location>
        <topology evidence="1">Multi-pass membrane protein</topology>
    </subcellularLocation>
    <subcellularLocation>
        <location evidence="6">Membrane</location>
        <topology evidence="6">Multi-pass membrane protein</topology>
    </subcellularLocation>
</comment>
<evidence type="ECO:0000256" key="7">
    <source>
        <dbReference type="SAM" id="Phobius"/>
    </source>
</evidence>
<dbReference type="GO" id="GO:0048039">
    <property type="term" value="F:ubiquinone binding"/>
    <property type="evidence" value="ECO:0007669"/>
    <property type="project" value="TreeGrafter"/>
</dbReference>
<dbReference type="STRING" id="32040.SAMN04489710_101360"/>
<feature type="transmembrane region" description="Helical" evidence="7">
    <location>
        <begin position="370"/>
        <end position="391"/>
    </location>
</feature>
<evidence type="ECO:0000256" key="6">
    <source>
        <dbReference type="RuleBase" id="RU000320"/>
    </source>
</evidence>
<feature type="transmembrane region" description="Helical" evidence="7">
    <location>
        <begin position="133"/>
        <end position="153"/>
    </location>
</feature>
<feature type="transmembrane region" description="Helical" evidence="7">
    <location>
        <begin position="272"/>
        <end position="293"/>
    </location>
</feature>
<dbReference type="EMBL" id="FOMQ01000001">
    <property type="protein sequence ID" value="SFD37401.1"/>
    <property type="molecule type" value="Genomic_DNA"/>
</dbReference>
<proteinExistence type="inferred from homology"/>
<dbReference type="GO" id="GO:0012505">
    <property type="term" value="C:endomembrane system"/>
    <property type="evidence" value="ECO:0007669"/>
    <property type="project" value="UniProtKB-SubCell"/>
</dbReference>
<accession>A0A1I1RT08</accession>
<dbReference type="PANTHER" id="PTHR43507">
    <property type="entry name" value="NADH-UBIQUINONE OXIDOREDUCTASE CHAIN 4"/>
    <property type="match status" value="1"/>
</dbReference>
<feature type="transmembrane region" description="Helical" evidence="7">
    <location>
        <begin position="29"/>
        <end position="49"/>
    </location>
</feature>
<feature type="domain" description="NADH:quinone oxidoreductase/Mrp antiporter transmembrane" evidence="8">
    <location>
        <begin position="130"/>
        <end position="413"/>
    </location>
</feature>
<dbReference type="InterPro" id="IPR001750">
    <property type="entry name" value="ND/Mrp_TM"/>
</dbReference>
<protein>
    <submittedName>
        <fullName evidence="9">NADH dehydrogenase subunit M</fullName>
    </submittedName>
</protein>
<keyword evidence="5 7" id="KW-0472">Membrane</keyword>
<dbReference type="NCBIfam" id="NF004499">
    <property type="entry name" value="PRK05846.1-3"/>
    <property type="match status" value="1"/>
</dbReference>
<comment type="similarity">
    <text evidence="2">Belongs to the complex I subunit 4 family.</text>
</comment>
<dbReference type="OrthoDB" id="9768329at2"/>
<keyword evidence="3 6" id="KW-0812">Transmembrane</keyword>
<organism evidence="9 10">
    <name type="scientific">Paracidovorax konjaci</name>
    <dbReference type="NCBI Taxonomy" id="32040"/>
    <lineage>
        <taxon>Bacteria</taxon>
        <taxon>Pseudomonadati</taxon>
        <taxon>Pseudomonadota</taxon>
        <taxon>Betaproteobacteria</taxon>
        <taxon>Burkholderiales</taxon>
        <taxon>Comamonadaceae</taxon>
        <taxon>Paracidovorax</taxon>
    </lineage>
</organism>
<dbReference type="GO" id="GO:0008137">
    <property type="term" value="F:NADH dehydrogenase (ubiquinone) activity"/>
    <property type="evidence" value="ECO:0007669"/>
    <property type="project" value="InterPro"/>
</dbReference>
<feature type="transmembrane region" description="Helical" evidence="7">
    <location>
        <begin position="82"/>
        <end position="102"/>
    </location>
</feature>
<evidence type="ECO:0000256" key="4">
    <source>
        <dbReference type="ARBA" id="ARBA00022989"/>
    </source>
</evidence>
<feature type="transmembrane region" description="Helical" evidence="7">
    <location>
        <begin position="450"/>
        <end position="467"/>
    </location>
</feature>
<feature type="transmembrane region" description="Helical" evidence="7">
    <location>
        <begin position="331"/>
        <end position="349"/>
    </location>
</feature>
<dbReference type="InterPro" id="IPR003918">
    <property type="entry name" value="NADH_UbQ_OxRdtase"/>
</dbReference>
<dbReference type="InterPro" id="IPR010227">
    <property type="entry name" value="NADH_Q_OxRdtase_chainM/4"/>
</dbReference>
<evidence type="ECO:0000259" key="8">
    <source>
        <dbReference type="Pfam" id="PF00361"/>
    </source>
</evidence>
<evidence type="ECO:0000313" key="9">
    <source>
        <dbReference type="EMBL" id="SFD37401.1"/>
    </source>
</evidence>
<evidence type="ECO:0000313" key="10">
    <source>
        <dbReference type="Proteomes" id="UP000199517"/>
    </source>
</evidence>
<feature type="transmembrane region" description="Helical" evidence="7">
    <location>
        <begin position="403"/>
        <end position="424"/>
    </location>
</feature>
<feature type="transmembrane region" description="Helical" evidence="7">
    <location>
        <begin position="242"/>
        <end position="260"/>
    </location>
</feature>
<sequence length="491" mass="53640">MGLLSLAIWTPIAFGALLLAFGRDEHARAVRWIALVGALIGFAVTVPLYSGFDNGTAAAQFVEKLLWIERFNVHYHLGVDGISFWFVPLTAFITVIVVIASWESITERVNQYMGAFLILSGLMIGVFSARDGLLFYVFFEATLIPMYLIIGIWGGPNKIYAAFKFFLYTLLGSLLMLIALIYLYNQSGGSFDIASWHQLPLSARAQTLLFFAFFAAFAVKVPMWPVHTWLPDVHVEAPTGGSAVLAAIMLKLGAYGFLRFSMPIAPDAAREWAWLMIALSLVAVIYVGLVAMVQKDMKKLVAYSSVAHMGFVTLGFFIFNDLGVSGGLVQMIAHGFVSGAMFLSIGVLYDRVHSREIAAYGGVVNTMPKFAAFALLFAMANCGLPGTAGFVGEWMVILGAVKANFWVGLAAATALIFGAAYTLWMFKRVYLGPVGNDNVRGLSDIDSREFLVMAVLAASVLYMGLYPRPFTDVMDVSVAELLKHVAQTKLH</sequence>
<dbReference type="Pfam" id="PF00361">
    <property type="entry name" value="Proton_antipo_M"/>
    <property type="match status" value="1"/>
</dbReference>
<dbReference type="GO" id="GO:0003954">
    <property type="term" value="F:NADH dehydrogenase activity"/>
    <property type="evidence" value="ECO:0007669"/>
    <property type="project" value="TreeGrafter"/>
</dbReference>
<dbReference type="PRINTS" id="PR01437">
    <property type="entry name" value="NUOXDRDTASE4"/>
</dbReference>
<dbReference type="RefSeq" id="WP_092949201.1">
    <property type="nucleotide sequence ID" value="NZ_FOMQ01000001.1"/>
</dbReference>
<reference evidence="10" key="1">
    <citation type="submission" date="2016-10" db="EMBL/GenBank/DDBJ databases">
        <authorList>
            <person name="Varghese N."/>
            <person name="Submissions S."/>
        </authorList>
    </citation>
    <scope>NUCLEOTIDE SEQUENCE [LARGE SCALE GENOMIC DNA]</scope>
    <source>
        <strain evidence="10">DSM 7481</strain>
    </source>
</reference>
<dbReference type="Proteomes" id="UP000199517">
    <property type="component" value="Unassembled WGS sequence"/>
</dbReference>
<keyword evidence="10" id="KW-1185">Reference proteome</keyword>
<dbReference type="NCBIfam" id="NF004501">
    <property type="entry name" value="PRK05846.1-5"/>
    <property type="match status" value="1"/>
</dbReference>
<feature type="transmembrane region" description="Helical" evidence="7">
    <location>
        <begin position="205"/>
        <end position="230"/>
    </location>
</feature>
<keyword evidence="4 7" id="KW-1133">Transmembrane helix</keyword>
<dbReference type="GO" id="GO:0042773">
    <property type="term" value="P:ATP synthesis coupled electron transport"/>
    <property type="evidence" value="ECO:0007669"/>
    <property type="project" value="InterPro"/>
</dbReference>
<dbReference type="NCBIfam" id="TIGR01972">
    <property type="entry name" value="NDH_I_M"/>
    <property type="match status" value="1"/>
</dbReference>
<evidence type="ECO:0000256" key="5">
    <source>
        <dbReference type="ARBA" id="ARBA00023136"/>
    </source>
</evidence>
<name>A0A1I1RT08_9BURK</name>
<feature type="transmembrane region" description="Helical" evidence="7">
    <location>
        <begin position="6"/>
        <end position="22"/>
    </location>
</feature>